<evidence type="ECO:0000313" key="3">
    <source>
        <dbReference type="Proteomes" id="UP000181901"/>
    </source>
</evidence>
<dbReference type="AlphaFoldDB" id="A0A1J5NI76"/>
<dbReference type="Proteomes" id="UP000181901">
    <property type="component" value="Unassembled WGS sequence"/>
</dbReference>
<reference evidence="2 3" key="1">
    <citation type="submission" date="2015-09" db="EMBL/GenBank/DDBJ databases">
        <title>Genome of Desulfovibrio dechloracetivorans BerOc1, a mercury methylating strain isolated from highly hydrocarbons and metals contaminated coastal sediments.</title>
        <authorList>
            <person name="Goni Urriza M."/>
            <person name="Gassie C."/>
            <person name="Bouchez O."/>
            <person name="Klopp C."/>
            <person name="Ranchou-Peyruse A."/>
            <person name="Remy G."/>
        </authorList>
    </citation>
    <scope>NUCLEOTIDE SEQUENCE [LARGE SCALE GENOMIC DNA]</scope>
    <source>
        <strain evidence="2 3">BerOc1</strain>
    </source>
</reference>
<accession>A0A1J5NI76</accession>
<keyword evidence="1" id="KW-0732">Signal</keyword>
<sequence length="293" mass="32155">MKRSIVTLFTALLMVCAMGAWALAADTVRLAVTDLEGMEELQREFGSFKEKLGVLTGYDFEFFPVNNRTAAVEALKSKRVDFVLTGPAEYVVFKKRVNAEPVVGFSRPDYFGSVIVLAASGINSVPDLKGKKVAMGDVGSTSKHLAPMQILKDNGLDPLKDVKTLHVDYKVGFESLKRGDVAAFCTTNDKFLKMRSMDKQLSAGAFKVIARGPDLPNDVLVVGPHVDRDVVAKVRSAFADHADEMIAAILTGEDNQKYKGMVFLPKVKDADYNYVRAMYATIGYPQYSDFVGD</sequence>
<dbReference type="SUPFAM" id="SSF53850">
    <property type="entry name" value="Periplasmic binding protein-like II"/>
    <property type="match status" value="1"/>
</dbReference>
<keyword evidence="3" id="KW-1185">Reference proteome</keyword>
<dbReference type="OrthoDB" id="7374754at2"/>
<evidence type="ECO:0000256" key="1">
    <source>
        <dbReference type="SAM" id="SignalP"/>
    </source>
</evidence>
<dbReference type="CDD" id="cd01071">
    <property type="entry name" value="PBP2_PhnD_like"/>
    <property type="match status" value="1"/>
</dbReference>
<protein>
    <submittedName>
        <fullName evidence="2">ABC transporter, phosphonate, periplasmic substrate-binding protein</fullName>
    </submittedName>
</protein>
<dbReference type="Gene3D" id="3.40.190.10">
    <property type="entry name" value="Periplasmic binding protein-like II"/>
    <property type="match status" value="2"/>
</dbReference>
<comment type="caution">
    <text evidence="2">The sequence shown here is derived from an EMBL/GenBank/DDBJ whole genome shotgun (WGS) entry which is preliminary data.</text>
</comment>
<dbReference type="PANTHER" id="PTHR30024">
    <property type="entry name" value="ALIPHATIC SULFONATES-BINDING PROTEIN-RELATED"/>
    <property type="match status" value="1"/>
</dbReference>
<dbReference type="Pfam" id="PF12974">
    <property type="entry name" value="Phosphonate-bd"/>
    <property type="match status" value="1"/>
</dbReference>
<gene>
    <name evidence="2" type="ORF">BerOc1_03337</name>
</gene>
<evidence type="ECO:0000313" key="2">
    <source>
        <dbReference type="EMBL" id="OIQ51385.1"/>
    </source>
</evidence>
<feature type="signal peptide" evidence="1">
    <location>
        <begin position="1"/>
        <end position="24"/>
    </location>
</feature>
<proteinExistence type="predicted"/>
<organism evidence="2 3">
    <name type="scientific">Pseudodesulfovibrio hydrargyri</name>
    <dbReference type="NCBI Taxonomy" id="2125990"/>
    <lineage>
        <taxon>Bacteria</taxon>
        <taxon>Pseudomonadati</taxon>
        <taxon>Thermodesulfobacteriota</taxon>
        <taxon>Desulfovibrionia</taxon>
        <taxon>Desulfovibrionales</taxon>
        <taxon>Desulfovibrionaceae</taxon>
    </lineage>
</organism>
<dbReference type="EMBL" id="LKAQ01000004">
    <property type="protein sequence ID" value="OIQ51385.1"/>
    <property type="molecule type" value="Genomic_DNA"/>
</dbReference>
<dbReference type="PANTHER" id="PTHR30024:SF17">
    <property type="entry name" value="SOLUTE-BINDING PROTEIN FAMILY 3_N-TERMINAL DOMAIN-CONTAINING PROTEIN"/>
    <property type="match status" value="1"/>
</dbReference>
<name>A0A1J5NI76_9BACT</name>
<dbReference type="RefSeq" id="WP_071546871.1">
    <property type="nucleotide sequence ID" value="NZ_LKAQ01000004.1"/>
</dbReference>
<feature type="chain" id="PRO_5009635714" evidence="1">
    <location>
        <begin position="25"/>
        <end position="293"/>
    </location>
</feature>